<evidence type="ECO:0000313" key="2">
    <source>
        <dbReference type="EMBL" id="KAB2595833.1"/>
    </source>
</evidence>
<comment type="caution">
    <text evidence="2">The sequence shown here is derived from an EMBL/GenBank/DDBJ whole genome shotgun (WGS) entry which is preliminary data.</text>
</comment>
<dbReference type="InterPro" id="IPR002885">
    <property type="entry name" value="PPR_rpt"/>
</dbReference>
<reference evidence="2 3" key="1">
    <citation type="submission" date="2019-09" db="EMBL/GenBank/DDBJ databases">
        <authorList>
            <person name="Ou C."/>
        </authorList>
    </citation>
    <scope>NUCLEOTIDE SEQUENCE [LARGE SCALE GENOMIC DNA]</scope>
    <source>
        <strain evidence="2">S2</strain>
        <tissue evidence="2">Leaf</tissue>
    </source>
</reference>
<dbReference type="InterPro" id="IPR046960">
    <property type="entry name" value="PPR_At4g14850-like_plant"/>
</dbReference>
<reference evidence="2 3" key="3">
    <citation type="submission" date="2019-11" db="EMBL/GenBank/DDBJ databases">
        <title>A de novo genome assembly of a pear dwarfing rootstock.</title>
        <authorList>
            <person name="Wang F."/>
            <person name="Wang J."/>
            <person name="Li S."/>
            <person name="Zhang Y."/>
            <person name="Fang M."/>
            <person name="Ma L."/>
            <person name="Zhao Y."/>
            <person name="Jiang S."/>
        </authorList>
    </citation>
    <scope>NUCLEOTIDE SEQUENCE [LARGE SCALE GENOMIC DNA]</scope>
    <source>
        <strain evidence="2">S2</strain>
        <tissue evidence="2">Leaf</tissue>
    </source>
</reference>
<dbReference type="PANTHER" id="PTHR47926">
    <property type="entry name" value="PENTATRICOPEPTIDE REPEAT-CONTAINING PROTEIN"/>
    <property type="match status" value="1"/>
</dbReference>
<feature type="repeat" description="PPR" evidence="1">
    <location>
        <begin position="78"/>
        <end position="112"/>
    </location>
</feature>
<dbReference type="Pfam" id="PF20431">
    <property type="entry name" value="E_motif"/>
    <property type="match status" value="1"/>
</dbReference>
<sequence>MWKPAHEMTSDARIPCSCWVKMHPQIKLIGPITVVYAQHIFIADATIWGGFITYCRIRKNLRFAEIAAKNHFELEPHNPASYVLMMNLYSMSNRWKDVERLKDSMKNAGLKNGPVWSWIQIDQTIHMFSAQGKTSYR</sequence>
<dbReference type="Proteomes" id="UP000327157">
    <property type="component" value="Chromosome 7"/>
</dbReference>
<dbReference type="EMBL" id="SMOL01000781">
    <property type="protein sequence ID" value="KAB2595833.1"/>
    <property type="molecule type" value="Genomic_DNA"/>
</dbReference>
<dbReference type="GO" id="GO:0003723">
    <property type="term" value="F:RNA binding"/>
    <property type="evidence" value="ECO:0007669"/>
    <property type="project" value="InterPro"/>
</dbReference>
<proteinExistence type="predicted"/>
<evidence type="ECO:0000313" key="3">
    <source>
        <dbReference type="Proteomes" id="UP000327157"/>
    </source>
</evidence>
<reference evidence="3" key="2">
    <citation type="submission" date="2019-10" db="EMBL/GenBank/DDBJ databases">
        <title>A de novo genome assembly of a pear dwarfing rootstock.</title>
        <authorList>
            <person name="Wang F."/>
            <person name="Wang J."/>
            <person name="Li S."/>
            <person name="Zhang Y."/>
            <person name="Fang M."/>
            <person name="Ma L."/>
            <person name="Zhao Y."/>
            <person name="Jiang S."/>
        </authorList>
    </citation>
    <scope>NUCLEOTIDE SEQUENCE [LARGE SCALE GENOMIC DNA]</scope>
</reference>
<dbReference type="GO" id="GO:0009451">
    <property type="term" value="P:RNA modification"/>
    <property type="evidence" value="ECO:0007669"/>
    <property type="project" value="InterPro"/>
</dbReference>
<dbReference type="PANTHER" id="PTHR47926:SF539">
    <property type="entry name" value="DYW DOMAIN-CONTAINING PROTEIN"/>
    <property type="match status" value="1"/>
</dbReference>
<dbReference type="OrthoDB" id="185373at2759"/>
<accession>A0A5N5EZA4</accession>
<protein>
    <submittedName>
        <fullName evidence="2">Pentatricopeptide repeat-containing protein</fullName>
    </submittedName>
</protein>
<dbReference type="InterPro" id="IPR046848">
    <property type="entry name" value="E_motif"/>
</dbReference>
<name>A0A5N5EZA4_9ROSA</name>
<dbReference type="PROSITE" id="PS51375">
    <property type="entry name" value="PPR"/>
    <property type="match status" value="1"/>
</dbReference>
<keyword evidence="3" id="KW-1185">Reference proteome</keyword>
<organism evidence="2 3">
    <name type="scientific">Pyrus ussuriensis x Pyrus communis</name>
    <dbReference type="NCBI Taxonomy" id="2448454"/>
    <lineage>
        <taxon>Eukaryota</taxon>
        <taxon>Viridiplantae</taxon>
        <taxon>Streptophyta</taxon>
        <taxon>Embryophyta</taxon>
        <taxon>Tracheophyta</taxon>
        <taxon>Spermatophyta</taxon>
        <taxon>Magnoliopsida</taxon>
        <taxon>eudicotyledons</taxon>
        <taxon>Gunneridae</taxon>
        <taxon>Pentapetalae</taxon>
        <taxon>rosids</taxon>
        <taxon>fabids</taxon>
        <taxon>Rosales</taxon>
        <taxon>Rosaceae</taxon>
        <taxon>Amygdaloideae</taxon>
        <taxon>Maleae</taxon>
        <taxon>Pyrus</taxon>
    </lineage>
</organism>
<gene>
    <name evidence="2" type="ORF">D8674_031283</name>
</gene>
<evidence type="ECO:0000256" key="1">
    <source>
        <dbReference type="PROSITE-ProRule" id="PRU00708"/>
    </source>
</evidence>
<dbReference type="AlphaFoldDB" id="A0A5N5EZA4"/>